<evidence type="ECO:0000259" key="3">
    <source>
        <dbReference type="Pfam" id="PF19278"/>
    </source>
</evidence>
<organism evidence="4 5">
    <name type="scientific">Cribrihabitans marinus</name>
    <dbReference type="NCBI Taxonomy" id="1227549"/>
    <lineage>
        <taxon>Bacteria</taxon>
        <taxon>Pseudomonadati</taxon>
        <taxon>Pseudomonadota</taxon>
        <taxon>Alphaproteobacteria</taxon>
        <taxon>Rhodobacterales</taxon>
        <taxon>Paracoccaceae</taxon>
        <taxon>Cribrihabitans</taxon>
    </lineage>
</organism>
<reference evidence="4 5" key="1">
    <citation type="submission" date="2016-10" db="EMBL/GenBank/DDBJ databases">
        <authorList>
            <person name="de Groot N.N."/>
        </authorList>
    </citation>
    <scope>NUCLEOTIDE SEQUENCE [LARGE SCALE GENOMIC DNA]</scope>
    <source>
        <strain evidence="4 5">DSM 29340</strain>
    </source>
</reference>
<gene>
    <name evidence="4" type="ORF">SAMN05444007_11095</name>
</gene>
<dbReference type="AlphaFoldDB" id="A0A1H7DGV6"/>
<dbReference type="EMBL" id="FNYD01000010">
    <property type="protein sequence ID" value="SEJ98470.1"/>
    <property type="molecule type" value="Genomic_DNA"/>
</dbReference>
<dbReference type="Gene3D" id="3.30.420.40">
    <property type="match status" value="1"/>
</dbReference>
<feature type="domain" description="Acetophenone carboxylase-like C-terminal" evidence="3">
    <location>
        <begin position="521"/>
        <end position="685"/>
    </location>
</feature>
<accession>A0A1H7DGV6</accession>
<name>A0A1H7DGV6_9RHOB</name>
<dbReference type="Pfam" id="PF05378">
    <property type="entry name" value="Hydant_A_N"/>
    <property type="match status" value="1"/>
</dbReference>
<dbReference type="InterPro" id="IPR049517">
    <property type="entry name" value="ACX-like_C"/>
</dbReference>
<protein>
    <submittedName>
        <fullName evidence="4">N-methylhydantoinase A</fullName>
    </submittedName>
</protein>
<dbReference type="GO" id="GO:0006749">
    <property type="term" value="P:glutathione metabolic process"/>
    <property type="evidence" value="ECO:0007669"/>
    <property type="project" value="TreeGrafter"/>
</dbReference>
<feature type="domain" description="Hydantoinase A/oxoprolinase" evidence="1">
    <location>
        <begin position="207"/>
        <end position="502"/>
    </location>
</feature>
<dbReference type="InterPro" id="IPR002821">
    <property type="entry name" value="Hydantoinase_A"/>
</dbReference>
<dbReference type="InterPro" id="IPR043129">
    <property type="entry name" value="ATPase_NBD"/>
</dbReference>
<dbReference type="RefSeq" id="WP_092369608.1">
    <property type="nucleotide sequence ID" value="NZ_BMGV01000010.1"/>
</dbReference>
<dbReference type="Pfam" id="PF19278">
    <property type="entry name" value="Hydant_A_C"/>
    <property type="match status" value="1"/>
</dbReference>
<dbReference type="PANTHER" id="PTHR11365">
    <property type="entry name" value="5-OXOPROLINASE RELATED"/>
    <property type="match status" value="1"/>
</dbReference>
<dbReference type="OrthoDB" id="9759608at2"/>
<dbReference type="SUPFAM" id="SSF53067">
    <property type="entry name" value="Actin-like ATPase domain"/>
    <property type="match status" value="1"/>
</dbReference>
<dbReference type="InterPro" id="IPR045079">
    <property type="entry name" value="Oxoprolinase-like"/>
</dbReference>
<evidence type="ECO:0000313" key="5">
    <source>
        <dbReference type="Proteomes" id="UP000199379"/>
    </source>
</evidence>
<dbReference type="GO" id="GO:0017168">
    <property type="term" value="F:5-oxoprolinase (ATP-hydrolyzing) activity"/>
    <property type="evidence" value="ECO:0007669"/>
    <property type="project" value="TreeGrafter"/>
</dbReference>
<dbReference type="STRING" id="1227549.SAMN05444007_11095"/>
<feature type="domain" description="Hydantoinase/oxoprolinase N-terminal" evidence="2">
    <location>
        <begin position="8"/>
        <end position="185"/>
    </location>
</feature>
<dbReference type="GO" id="GO:0005829">
    <property type="term" value="C:cytosol"/>
    <property type="evidence" value="ECO:0007669"/>
    <property type="project" value="TreeGrafter"/>
</dbReference>
<proteinExistence type="predicted"/>
<evidence type="ECO:0000259" key="2">
    <source>
        <dbReference type="Pfam" id="PF05378"/>
    </source>
</evidence>
<sequence>MNIENGLRLAVDIGGTFTDSVLADVQGRIIASTKTPTTPENPALGALEGARRVMSQADADWSKVMSFIHGTTLATNALIERRGAVVATVTTEGFRDILEIANERRYSPYDINLVKPDLIVPRSRAFTIGGRMNAGGHVLRPLDEASVSRLADQITACNAGAVAICLLHAYADATHELRLRELLKALLPDLVISLSHEVSPEAREFDRLSTTIANAYIQPLIAGYLGEFQTRFAREGLTCPILMMTAGGGMSTMETAARLPIRLVESGPAGGAILAARVAAETGAREVLSFDMGGTTAKLCLIDDFRPQTARKFEIARAARFIRGSGMPVRIPVIEMIEIGAGGGSIAHVDRLGRLQVGPESAGSMPGPAAFARGGADPTVTDADVVQGLIEPGRFAEGRLAIDVDAAKSALERVVGAALELGAARAAHGISEIVDGNMANAGRMHAVESGKDLGTRLMIAFGGNGPLHATRVARRAGIERILIPRDPGVGSAVGFLHAPVSYEIVRTRYVTVNAFDLDGLNAFFKEMTAEARAVVRAGAPEAALKQRRLAFMRYRGQGHEVEVALPDRTLKESDIPDLRRSFEKEYSRQFSRTVPDMPIEILNWSLQVSTEPRKPERYPAPTSKRQVRPTGRRSILCDVTGEWCEADVHDRAMLRPGDFLNGPALIIEPQTTTFVSADFSAHLDSAGNIWLVRNPEEKP</sequence>
<evidence type="ECO:0000313" key="4">
    <source>
        <dbReference type="EMBL" id="SEJ98470.1"/>
    </source>
</evidence>
<dbReference type="InterPro" id="IPR008040">
    <property type="entry name" value="Hydant_A_N"/>
</dbReference>
<evidence type="ECO:0000259" key="1">
    <source>
        <dbReference type="Pfam" id="PF01968"/>
    </source>
</evidence>
<dbReference type="Pfam" id="PF01968">
    <property type="entry name" value="Hydantoinase_A"/>
    <property type="match status" value="1"/>
</dbReference>
<keyword evidence="5" id="KW-1185">Reference proteome</keyword>
<dbReference type="PANTHER" id="PTHR11365:SF23">
    <property type="entry name" value="HYPOTHETICAL 5-OXOPROLINASE (EUROFUNG)-RELATED"/>
    <property type="match status" value="1"/>
</dbReference>
<dbReference type="Proteomes" id="UP000199379">
    <property type="component" value="Unassembled WGS sequence"/>
</dbReference>